<dbReference type="AlphaFoldDB" id="A0A1B7T8W4"/>
<evidence type="ECO:0000256" key="3">
    <source>
        <dbReference type="ARBA" id="ARBA00022448"/>
    </source>
</evidence>
<dbReference type="InterPro" id="IPR011012">
    <property type="entry name" value="Longin-like_dom_sf"/>
</dbReference>
<dbReference type="Proteomes" id="UP000092321">
    <property type="component" value="Unassembled WGS sequence"/>
</dbReference>
<comment type="similarity">
    <text evidence="2">Belongs to the adaptor complexes small subunit family.</text>
</comment>
<comment type="caution">
    <text evidence="7">The sequence shown here is derived from an EMBL/GenBank/DDBJ whole genome shotgun (WGS) entry which is preliminary data.</text>
</comment>
<sequence length="130" mass="15787">MVKFLLIINQKGIVRLVREFNTRFEDTFFLNNELIYGIYQQLNNFKNKSRNYFQIHTAERDITIQYRQYASLYFIIGTENNDTKSIEETLILIHELVKEIDTSFQMKSCELDFIYEYDKINKIVDRMNFI</sequence>
<dbReference type="OrthoDB" id="371463at2759"/>
<dbReference type="InterPro" id="IPR016635">
    <property type="entry name" value="AP_complex_ssu"/>
</dbReference>
<dbReference type="Gene3D" id="3.30.450.60">
    <property type="match status" value="1"/>
</dbReference>
<dbReference type="SUPFAM" id="SSF64356">
    <property type="entry name" value="SNARE-like"/>
    <property type="match status" value="1"/>
</dbReference>
<evidence type="ECO:0000256" key="5">
    <source>
        <dbReference type="ARBA" id="ARBA00023136"/>
    </source>
</evidence>
<dbReference type="GO" id="GO:0012505">
    <property type="term" value="C:endomembrane system"/>
    <property type="evidence" value="ECO:0007669"/>
    <property type="project" value="UniProtKB-SubCell"/>
</dbReference>
<dbReference type="GO" id="GO:0030117">
    <property type="term" value="C:membrane coat"/>
    <property type="evidence" value="ECO:0007669"/>
    <property type="project" value="UniProtKB-ARBA"/>
</dbReference>
<evidence type="ECO:0000313" key="7">
    <source>
        <dbReference type="EMBL" id="OBA25155.1"/>
    </source>
</evidence>
<dbReference type="EMBL" id="LXPE01000214">
    <property type="protein sequence ID" value="OBA25155.1"/>
    <property type="molecule type" value="Genomic_DNA"/>
</dbReference>
<dbReference type="GO" id="GO:0015031">
    <property type="term" value="P:protein transport"/>
    <property type="evidence" value="ECO:0007669"/>
    <property type="project" value="UniProtKB-KW"/>
</dbReference>
<dbReference type="PANTHER" id="PTHR11753">
    <property type="entry name" value="ADAPTOR COMPLEXES SMALL SUBUNIT FAMILY"/>
    <property type="match status" value="1"/>
</dbReference>
<name>A0A1B7T8W4_9ASCO</name>
<dbReference type="InterPro" id="IPR022775">
    <property type="entry name" value="AP_mu_sigma_su"/>
</dbReference>
<evidence type="ECO:0000256" key="1">
    <source>
        <dbReference type="ARBA" id="ARBA00004308"/>
    </source>
</evidence>
<keyword evidence="3" id="KW-0813">Transport</keyword>
<protein>
    <recommendedName>
        <fullName evidence="6">AP complex mu/sigma subunit domain-containing protein</fullName>
    </recommendedName>
</protein>
<evidence type="ECO:0000259" key="6">
    <source>
        <dbReference type="Pfam" id="PF01217"/>
    </source>
</evidence>
<evidence type="ECO:0000256" key="4">
    <source>
        <dbReference type="ARBA" id="ARBA00022927"/>
    </source>
</evidence>
<proteinExistence type="inferred from homology"/>
<keyword evidence="8" id="KW-1185">Reference proteome</keyword>
<evidence type="ECO:0000256" key="2">
    <source>
        <dbReference type="ARBA" id="ARBA00006972"/>
    </source>
</evidence>
<accession>A0A1B7T8W4</accession>
<reference evidence="8" key="1">
    <citation type="journal article" date="2016" name="Proc. Natl. Acad. Sci. U.S.A.">
        <title>Comparative genomics of biotechnologically important yeasts.</title>
        <authorList>
            <person name="Riley R."/>
            <person name="Haridas S."/>
            <person name="Wolfe K.H."/>
            <person name="Lopes M.R."/>
            <person name="Hittinger C.T."/>
            <person name="Goeker M."/>
            <person name="Salamov A.A."/>
            <person name="Wisecaver J.H."/>
            <person name="Long T.M."/>
            <person name="Calvey C.H."/>
            <person name="Aerts A.L."/>
            <person name="Barry K.W."/>
            <person name="Choi C."/>
            <person name="Clum A."/>
            <person name="Coughlan A.Y."/>
            <person name="Deshpande S."/>
            <person name="Douglass A.P."/>
            <person name="Hanson S.J."/>
            <person name="Klenk H.-P."/>
            <person name="LaButti K.M."/>
            <person name="Lapidus A."/>
            <person name="Lindquist E.A."/>
            <person name="Lipzen A.M."/>
            <person name="Meier-Kolthoff J.P."/>
            <person name="Ohm R.A."/>
            <person name="Otillar R.P."/>
            <person name="Pangilinan J.L."/>
            <person name="Peng Y."/>
            <person name="Rokas A."/>
            <person name="Rosa C.A."/>
            <person name="Scheuner C."/>
            <person name="Sibirny A.A."/>
            <person name="Slot J.C."/>
            <person name="Stielow J.B."/>
            <person name="Sun H."/>
            <person name="Kurtzman C.P."/>
            <person name="Blackwell M."/>
            <person name="Grigoriev I.V."/>
            <person name="Jeffries T.W."/>
        </authorList>
    </citation>
    <scope>NUCLEOTIDE SEQUENCE [LARGE SCALE GENOMIC DNA]</scope>
    <source>
        <strain evidence="8">NRRL Y-1626</strain>
    </source>
</reference>
<organism evidence="7 8">
    <name type="scientific">Hanseniaspora valbyensis NRRL Y-1626</name>
    <dbReference type="NCBI Taxonomy" id="766949"/>
    <lineage>
        <taxon>Eukaryota</taxon>
        <taxon>Fungi</taxon>
        <taxon>Dikarya</taxon>
        <taxon>Ascomycota</taxon>
        <taxon>Saccharomycotina</taxon>
        <taxon>Saccharomycetes</taxon>
        <taxon>Saccharomycodales</taxon>
        <taxon>Saccharomycodaceae</taxon>
        <taxon>Hanseniaspora</taxon>
    </lineage>
</organism>
<evidence type="ECO:0000313" key="8">
    <source>
        <dbReference type="Proteomes" id="UP000092321"/>
    </source>
</evidence>
<dbReference type="Pfam" id="PF01217">
    <property type="entry name" value="Clat_adaptor_s"/>
    <property type="match status" value="1"/>
</dbReference>
<feature type="domain" description="AP complex mu/sigma subunit" evidence="6">
    <location>
        <begin position="1"/>
        <end position="127"/>
    </location>
</feature>
<gene>
    <name evidence="7" type="ORF">HANVADRAFT_4039</name>
</gene>
<keyword evidence="4" id="KW-0653">Protein transport</keyword>
<comment type="subcellular location">
    <subcellularLocation>
        <location evidence="1">Endomembrane system</location>
    </subcellularLocation>
</comment>
<keyword evidence="5" id="KW-0472">Membrane</keyword>